<evidence type="ECO:0008006" key="3">
    <source>
        <dbReference type="Google" id="ProtNLM"/>
    </source>
</evidence>
<accession>A0A2H3BB67</accession>
<gene>
    <name evidence="1" type="ORF">ARMSODRAFT_888390</name>
</gene>
<proteinExistence type="predicted"/>
<dbReference type="SUPFAM" id="SSF53098">
    <property type="entry name" value="Ribonuclease H-like"/>
    <property type="match status" value="1"/>
</dbReference>
<dbReference type="AlphaFoldDB" id="A0A2H3BB67"/>
<name>A0A2H3BB67_9AGAR</name>
<protein>
    <recommendedName>
        <fullName evidence="3">hAT-like transposase RNase-H fold domain-containing protein</fullName>
    </recommendedName>
</protein>
<dbReference type="Proteomes" id="UP000218334">
    <property type="component" value="Unassembled WGS sequence"/>
</dbReference>
<evidence type="ECO:0000313" key="2">
    <source>
        <dbReference type="Proteomes" id="UP000218334"/>
    </source>
</evidence>
<organism evidence="1 2">
    <name type="scientific">Armillaria solidipes</name>
    <dbReference type="NCBI Taxonomy" id="1076256"/>
    <lineage>
        <taxon>Eukaryota</taxon>
        <taxon>Fungi</taxon>
        <taxon>Dikarya</taxon>
        <taxon>Basidiomycota</taxon>
        <taxon>Agaricomycotina</taxon>
        <taxon>Agaricomycetes</taxon>
        <taxon>Agaricomycetidae</taxon>
        <taxon>Agaricales</taxon>
        <taxon>Marasmiineae</taxon>
        <taxon>Physalacriaceae</taxon>
        <taxon>Armillaria</taxon>
    </lineage>
</organism>
<reference evidence="2" key="1">
    <citation type="journal article" date="2017" name="Nat. Ecol. Evol.">
        <title>Genome expansion and lineage-specific genetic innovations in the forest pathogenic fungi Armillaria.</title>
        <authorList>
            <person name="Sipos G."/>
            <person name="Prasanna A.N."/>
            <person name="Walter M.C."/>
            <person name="O'Connor E."/>
            <person name="Balint B."/>
            <person name="Krizsan K."/>
            <person name="Kiss B."/>
            <person name="Hess J."/>
            <person name="Varga T."/>
            <person name="Slot J."/>
            <person name="Riley R."/>
            <person name="Boka B."/>
            <person name="Rigling D."/>
            <person name="Barry K."/>
            <person name="Lee J."/>
            <person name="Mihaltcheva S."/>
            <person name="LaButti K."/>
            <person name="Lipzen A."/>
            <person name="Waldron R."/>
            <person name="Moloney N.M."/>
            <person name="Sperisen C."/>
            <person name="Kredics L."/>
            <person name="Vagvoelgyi C."/>
            <person name="Patrignani A."/>
            <person name="Fitzpatrick D."/>
            <person name="Nagy I."/>
            <person name="Doyle S."/>
            <person name="Anderson J.B."/>
            <person name="Grigoriev I.V."/>
            <person name="Gueldener U."/>
            <person name="Muensterkoetter M."/>
            <person name="Nagy L.G."/>
        </authorList>
    </citation>
    <scope>NUCLEOTIDE SEQUENCE [LARGE SCALE GENOMIC DNA]</scope>
    <source>
        <strain evidence="2">28-4</strain>
    </source>
</reference>
<keyword evidence="2" id="KW-1185">Reference proteome</keyword>
<sequence length="208" mass="23939">MLHTVLHYQVAVKKFSADMDNDLRAFELSWEEWKAVGDLCDMLKVLKDATLYFSHAGTPTLATVIPAMDVIDKVFATAAVNNTKFSAPIRASLLVAKRTLNRYYQLTDDSDVYRIAMVLHPVHKLDYFKQAAWEPVWINDTKAIVERVFTEKYKDRCNTGGDEIVEVVPVRFTVYFFQCFTQPATSHLQICSTTFVTLRQWRQPTKMS</sequence>
<evidence type="ECO:0000313" key="1">
    <source>
        <dbReference type="EMBL" id="PBK68119.1"/>
    </source>
</evidence>
<dbReference type="InterPro" id="IPR012337">
    <property type="entry name" value="RNaseH-like_sf"/>
</dbReference>
<dbReference type="EMBL" id="KZ293434">
    <property type="protein sequence ID" value="PBK68119.1"/>
    <property type="molecule type" value="Genomic_DNA"/>
</dbReference>
<dbReference type="STRING" id="1076256.A0A2H3BB67"/>